<protein>
    <submittedName>
        <fullName evidence="1">Uncharacterized protein</fullName>
    </submittedName>
</protein>
<accession>A0A168NWQ2</accession>
<reference evidence="1 2" key="1">
    <citation type="journal article" date="2015" name="Biotechnol. Bioeng.">
        <title>Genome sequence and phenotypic characterization of Caulobacter segnis.</title>
        <authorList>
            <person name="Patel S."/>
            <person name="Fletcher B."/>
            <person name="Scott D.C."/>
            <person name="Ely B."/>
        </authorList>
    </citation>
    <scope>NUCLEOTIDE SEQUENCE [LARGE SCALE GENOMIC DNA]</scope>
    <source>
        <strain evidence="1 2">ERI-2</strain>
    </source>
</reference>
<dbReference type="Proteomes" id="UP000077407">
    <property type="component" value="Unassembled WGS sequence"/>
</dbReference>
<name>A0A168NWQ2_9CLOT</name>
<evidence type="ECO:0000313" key="2">
    <source>
        <dbReference type="Proteomes" id="UP000077407"/>
    </source>
</evidence>
<proteinExistence type="predicted"/>
<dbReference type="EMBL" id="LITT01000023">
    <property type="protein sequence ID" value="OAA87011.1"/>
    <property type="molecule type" value="Genomic_DNA"/>
</dbReference>
<evidence type="ECO:0000313" key="1">
    <source>
        <dbReference type="EMBL" id="OAA87011.1"/>
    </source>
</evidence>
<dbReference type="AlphaFoldDB" id="A0A168NWQ2"/>
<comment type="caution">
    <text evidence="1">The sequence shown here is derived from an EMBL/GenBank/DDBJ whole genome shotgun (WGS) entry which is preliminary data.</text>
</comment>
<sequence>MTPLFAVSAGATVAVSWLVPPTSIEALVLSNVTPVISDEGATLEPLVVSNEGATLEPLVVSNEGVNALVLNKISYALVVNVTGVWSAVIPELTFTL</sequence>
<organism evidence="1 2">
    <name type="scientific">Clostridium ljungdahlii</name>
    <dbReference type="NCBI Taxonomy" id="1538"/>
    <lineage>
        <taxon>Bacteria</taxon>
        <taxon>Bacillati</taxon>
        <taxon>Bacillota</taxon>
        <taxon>Clostridia</taxon>
        <taxon>Eubacteriales</taxon>
        <taxon>Clostridiaceae</taxon>
        <taxon>Clostridium</taxon>
    </lineage>
</organism>
<gene>
    <name evidence="1" type="ORF">WY13_02406</name>
</gene>